<gene>
    <name evidence="3" type="ORF">EHV08_02045</name>
</gene>
<feature type="domain" description="DUF4296" evidence="2">
    <location>
        <begin position="25"/>
        <end position="108"/>
    </location>
</feature>
<comment type="caution">
    <text evidence="3">The sequence shown here is derived from an EMBL/GenBank/DDBJ whole genome shotgun (WGS) entry which is preliminary data.</text>
</comment>
<accession>A0A432LHK4</accession>
<dbReference type="Pfam" id="PF14129">
    <property type="entry name" value="DUF4296"/>
    <property type="match status" value="1"/>
</dbReference>
<dbReference type="OrthoDB" id="678784at2"/>
<dbReference type="RefSeq" id="WP_126677767.1">
    <property type="nucleotide sequence ID" value="NZ_RYYU01000001.1"/>
</dbReference>
<name>A0A432LHK4_9BACT</name>
<dbReference type="InterPro" id="IPR025381">
    <property type="entry name" value="DUF4296"/>
</dbReference>
<protein>
    <submittedName>
        <fullName evidence="3">DUF4296 domain-containing protein</fullName>
    </submittedName>
</protein>
<sequence length="300" mass="33772">MNRLRDILLLFSVCCFFIACKPGVPGDVIQPDDMEEILIDLHVADGMALSNPAAADNIEYYRLLYRLGVLKKHDVTQAQFDSSMVYYARYPDRLHDIYEDVAERLSKKALALGASAADINRYGTLTSDADTTNVWLGERSIVLLPQPPYNTFSFTIVADSAYQKGDRMILNFDTDFIFQDGMQDGVAMLAVRFANDSVASSVVHFSGSQHRTLEVADSKRVGIKEVKGFFYMNDGGGVQNTTTLKLVSIYNVRLIRFHGNSKNMPENQDSKEPMNRPEERSDTSVAISLDEMHQMRLDER</sequence>
<evidence type="ECO:0000313" key="4">
    <source>
        <dbReference type="Proteomes" id="UP000278983"/>
    </source>
</evidence>
<feature type="compositionally biased region" description="Basic and acidic residues" evidence="1">
    <location>
        <begin position="268"/>
        <end position="282"/>
    </location>
</feature>
<organism evidence="3 4">
    <name type="scientific">Prevotella koreensis</name>
    <dbReference type="NCBI Taxonomy" id="2490854"/>
    <lineage>
        <taxon>Bacteria</taxon>
        <taxon>Pseudomonadati</taxon>
        <taxon>Bacteroidota</taxon>
        <taxon>Bacteroidia</taxon>
        <taxon>Bacteroidales</taxon>
        <taxon>Prevotellaceae</taxon>
        <taxon>Prevotella</taxon>
    </lineage>
</organism>
<reference evidence="3 4" key="1">
    <citation type="submission" date="2018-12" db="EMBL/GenBank/DDBJ databases">
        <title>Genome sequencing of Prevotella sp. KCOM 3155 (= JS262).</title>
        <authorList>
            <person name="Kook J.-K."/>
            <person name="Park S.-N."/>
            <person name="Lim Y.K."/>
        </authorList>
    </citation>
    <scope>NUCLEOTIDE SEQUENCE [LARGE SCALE GENOMIC DNA]</scope>
    <source>
        <strain evidence="3 4">KCOM 3155</strain>
    </source>
</reference>
<dbReference type="EMBL" id="RYYU01000001">
    <property type="protein sequence ID" value="RUL58671.1"/>
    <property type="molecule type" value="Genomic_DNA"/>
</dbReference>
<evidence type="ECO:0000259" key="2">
    <source>
        <dbReference type="Pfam" id="PF14129"/>
    </source>
</evidence>
<dbReference type="Proteomes" id="UP000278983">
    <property type="component" value="Unassembled WGS sequence"/>
</dbReference>
<evidence type="ECO:0000313" key="3">
    <source>
        <dbReference type="EMBL" id="RUL58671.1"/>
    </source>
</evidence>
<dbReference type="AlphaFoldDB" id="A0A432LHK4"/>
<evidence type="ECO:0000256" key="1">
    <source>
        <dbReference type="SAM" id="MobiDB-lite"/>
    </source>
</evidence>
<dbReference type="PROSITE" id="PS51257">
    <property type="entry name" value="PROKAR_LIPOPROTEIN"/>
    <property type="match status" value="1"/>
</dbReference>
<feature type="compositionally biased region" description="Basic and acidic residues" evidence="1">
    <location>
        <begin position="290"/>
        <end position="300"/>
    </location>
</feature>
<feature type="region of interest" description="Disordered" evidence="1">
    <location>
        <begin position="260"/>
        <end position="300"/>
    </location>
</feature>
<keyword evidence="4" id="KW-1185">Reference proteome</keyword>
<proteinExistence type="predicted"/>